<dbReference type="Proteomes" id="UP000233556">
    <property type="component" value="Unassembled WGS sequence"/>
</dbReference>
<dbReference type="InterPro" id="IPR050372">
    <property type="entry name" value="Neurexin-related_CASP"/>
</dbReference>
<dbReference type="AlphaFoldDB" id="A0A2I0TF22"/>
<dbReference type="PANTHER" id="PTHR15036:SF83">
    <property type="entry name" value="AGRIN"/>
    <property type="match status" value="1"/>
</dbReference>
<feature type="domain" description="Laminin G" evidence="2">
    <location>
        <begin position="1"/>
        <end position="177"/>
    </location>
</feature>
<evidence type="ECO:0000259" key="2">
    <source>
        <dbReference type="PROSITE" id="PS50025"/>
    </source>
</evidence>
<dbReference type="Pfam" id="PF02210">
    <property type="entry name" value="Laminin_G_2"/>
    <property type="match status" value="1"/>
</dbReference>
<reference evidence="4" key="1">
    <citation type="submission" date="2017-11" db="EMBL/GenBank/DDBJ databases">
        <authorList>
            <person name="Lima N.C."/>
            <person name="Parody-Merino A.M."/>
            <person name="Battley P.F."/>
            <person name="Fidler A.E."/>
            <person name="Prosdocimi F."/>
        </authorList>
    </citation>
    <scope>NUCLEOTIDE SEQUENCE [LARGE SCALE GENOMIC DNA]</scope>
</reference>
<sequence>MGDREKALLSNHFELSIKTEATQGLILWSGKGLERSDYIALAVVDGFVQMTYDLGSKPVVLRSTVPVNTNQWIHIKAYRLLIIFCFFFPPSGSRVQREGSLQVGNEAPIAGSSPLGATQLDTDGALWLGGMEKLSVAHKLPKAYSTGFIGCIRDVIVDRQELHLVEDALNNPTILHCSAK</sequence>
<dbReference type="PROSITE" id="PS50025">
    <property type="entry name" value="LAM_G_DOMAIN"/>
    <property type="match status" value="1"/>
</dbReference>
<evidence type="ECO:0000313" key="3">
    <source>
        <dbReference type="EMBL" id="PKU32408.1"/>
    </source>
</evidence>
<dbReference type="EMBL" id="KZ511336">
    <property type="protein sequence ID" value="PKU32408.1"/>
    <property type="molecule type" value="Genomic_DNA"/>
</dbReference>
<name>A0A2I0TF22_LIMLA</name>
<comment type="caution">
    <text evidence="1">Lacks conserved residue(s) required for the propagation of feature annotation.</text>
</comment>
<evidence type="ECO:0000313" key="4">
    <source>
        <dbReference type="Proteomes" id="UP000233556"/>
    </source>
</evidence>
<dbReference type="InterPro" id="IPR013320">
    <property type="entry name" value="ConA-like_dom_sf"/>
</dbReference>
<dbReference type="SMART" id="SM00282">
    <property type="entry name" value="LamG"/>
    <property type="match status" value="1"/>
</dbReference>
<dbReference type="SUPFAM" id="SSF49899">
    <property type="entry name" value="Concanavalin A-like lectins/glucanases"/>
    <property type="match status" value="1"/>
</dbReference>
<dbReference type="CDD" id="cd00110">
    <property type="entry name" value="LamG"/>
    <property type="match status" value="1"/>
</dbReference>
<keyword evidence="4" id="KW-1185">Reference proteome</keyword>
<protein>
    <recommendedName>
        <fullName evidence="2">Laminin G domain-containing protein</fullName>
    </recommendedName>
</protein>
<dbReference type="Gene3D" id="2.60.120.200">
    <property type="match status" value="1"/>
</dbReference>
<proteinExistence type="predicted"/>
<evidence type="ECO:0000256" key="1">
    <source>
        <dbReference type="PROSITE-ProRule" id="PRU00122"/>
    </source>
</evidence>
<gene>
    <name evidence="3" type="ORF">llap_17289</name>
</gene>
<dbReference type="GO" id="GO:0007528">
    <property type="term" value="P:neuromuscular junction development"/>
    <property type="evidence" value="ECO:0007669"/>
    <property type="project" value="TreeGrafter"/>
</dbReference>
<dbReference type="OrthoDB" id="5983569at2759"/>
<dbReference type="GO" id="GO:0005886">
    <property type="term" value="C:plasma membrane"/>
    <property type="evidence" value="ECO:0007669"/>
    <property type="project" value="GOC"/>
</dbReference>
<dbReference type="GO" id="GO:0043113">
    <property type="term" value="P:receptor clustering"/>
    <property type="evidence" value="ECO:0007669"/>
    <property type="project" value="TreeGrafter"/>
</dbReference>
<organism evidence="3 4">
    <name type="scientific">Limosa lapponica baueri</name>
    <dbReference type="NCBI Taxonomy" id="1758121"/>
    <lineage>
        <taxon>Eukaryota</taxon>
        <taxon>Metazoa</taxon>
        <taxon>Chordata</taxon>
        <taxon>Craniata</taxon>
        <taxon>Vertebrata</taxon>
        <taxon>Euteleostomi</taxon>
        <taxon>Archelosauria</taxon>
        <taxon>Archosauria</taxon>
        <taxon>Dinosauria</taxon>
        <taxon>Saurischia</taxon>
        <taxon>Theropoda</taxon>
        <taxon>Coelurosauria</taxon>
        <taxon>Aves</taxon>
        <taxon>Neognathae</taxon>
        <taxon>Neoaves</taxon>
        <taxon>Charadriiformes</taxon>
        <taxon>Scolopacidae</taxon>
        <taxon>Limosa</taxon>
    </lineage>
</organism>
<reference evidence="4" key="2">
    <citation type="submission" date="2017-12" db="EMBL/GenBank/DDBJ databases">
        <title>Genome sequence of the Bar-tailed Godwit (Limosa lapponica baueri).</title>
        <authorList>
            <person name="Lima N.C.B."/>
            <person name="Parody-Merino A.M."/>
            <person name="Battley P.F."/>
            <person name="Fidler A.E."/>
            <person name="Prosdocimi F."/>
        </authorList>
    </citation>
    <scope>NUCLEOTIDE SEQUENCE [LARGE SCALE GENOMIC DNA]</scope>
</reference>
<dbReference type="InterPro" id="IPR001791">
    <property type="entry name" value="Laminin_G"/>
</dbReference>
<dbReference type="PANTHER" id="PTHR15036">
    <property type="entry name" value="PIKACHURIN-LIKE PROTEIN"/>
    <property type="match status" value="1"/>
</dbReference>
<accession>A0A2I0TF22</accession>